<organism evidence="1 2">
    <name type="scientific">Prochlorococcus marinus str. GP2</name>
    <dbReference type="NCBI Taxonomy" id="59925"/>
    <lineage>
        <taxon>Bacteria</taxon>
        <taxon>Bacillati</taxon>
        <taxon>Cyanobacteriota</taxon>
        <taxon>Cyanophyceae</taxon>
        <taxon>Synechococcales</taxon>
        <taxon>Prochlorococcaceae</taxon>
        <taxon>Prochlorococcus</taxon>
    </lineage>
</organism>
<evidence type="ECO:0000313" key="2">
    <source>
        <dbReference type="Proteomes" id="UP000030598"/>
    </source>
</evidence>
<dbReference type="Proteomes" id="UP000030598">
    <property type="component" value="Unassembled WGS sequence"/>
</dbReference>
<gene>
    <name evidence="1" type="ORF">EU91_1053</name>
</gene>
<dbReference type="EMBL" id="JNAH01000004">
    <property type="protein sequence ID" value="KGF88013.1"/>
    <property type="molecule type" value="Genomic_DNA"/>
</dbReference>
<name>A0A0A1ZII6_PROMR</name>
<accession>A0A0A1ZII6</accession>
<sequence length="42" mass="4947">MEVIRKKFFDGLKVCQLNSNSSIIKQIIKILWIFYKGIVKGF</sequence>
<protein>
    <submittedName>
        <fullName evidence="1">Uncharacterized protein</fullName>
    </submittedName>
</protein>
<comment type="caution">
    <text evidence="1">The sequence shown here is derived from an EMBL/GenBank/DDBJ whole genome shotgun (WGS) entry which is preliminary data.</text>
</comment>
<dbReference type="AlphaFoldDB" id="A0A0A1ZII6"/>
<proteinExistence type="predicted"/>
<evidence type="ECO:0000313" key="1">
    <source>
        <dbReference type="EMBL" id="KGF88013.1"/>
    </source>
</evidence>
<reference evidence="2" key="1">
    <citation type="journal article" date="2014" name="Sci. Data">
        <title>Genomes of diverse isolates of the marine cyanobacterium Prochlorococcus.</title>
        <authorList>
            <person name="Biller S."/>
            <person name="Berube P."/>
            <person name="Thompson J."/>
            <person name="Kelly L."/>
            <person name="Roggensack S."/>
            <person name="Awad L."/>
            <person name="Roache-Johnson K."/>
            <person name="Ding H."/>
            <person name="Giovannoni S.J."/>
            <person name="Moore L.R."/>
            <person name="Chisholm S.W."/>
        </authorList>
    </citation>
    <scope>NUCLEOTIDE SEQUENCE [LARGE SCALE GENOMIC DNA]</scope>
    <source>
        <strain evidence="2">GP2</strain>
    </source>
</reference>
<dbReference type="STRING" id="59925.EU91_1053"/>